<keyword evidence="3" id="KW-0285">Flavoprotein</keyword>
<dbReference type="Pfam" id="PF00881">
    <property type="entry name" value="Nitroreductase"/>
    <property type="match status" value="1"/>
</dbReference>
<dbReference type="PATRIC" id="fig|1122152.4.peg.767"/>
<keyword evidence="5" id="KW-0560">Oxidoreductase</keyword>
<dbReference type="STRING" id="1122152.GCA_000425905_00190"/>
<evidence type="ECO:0000256" key="2">
    <source>
        <dbReference type="ARBA" id="ARBA00007118"/>
    </source>
</evidence>
<evidence type="ECO:0000313" key="7">
    <source>
        <dbReference type="EMBL" id="KRL63510.1"/>
    </source>
</evidence>
<evidence type="ECO:0000256" key="1">
    <source>
        <dbReference type="ARBA" id="ARBA00001917"/>
    </source>
</evidence>
<dbReference type="AlphaFoldDB" id="A0A0R1S2Q3"/>
<protein>
    <submittedName>
        <fullName evidence="7">p-nitrobenzoate reductase</fullName>
    </submittedName>
</protein>
<evidence type="ECO:0000256" key="5">
    <source>
        <dbReference type="ARBA" id="ARBA00023002"/>
    </source>
</evidence>
<evidence type="ECO:0000313" key="8">
    <source>
        <dbReference type="Proteomes" id="UP000051931"/>
    </source>
</evidence>
<evidence type="ECO:0000256" key="3">
    <source>
        <dbReference type="ARBA" id="ARBA00022630"/>
    </source>
</evidence>
<dbReference type="Gene3D" id="3.40.109.10">
    <property type="entry name" value="NADH Oxidase"/>
    <property type="match status" value="1"/>
</dbReference>
<comment type="similarity">
    <text evidence="2">Belongs to the nitroreductase family.</text>
</comment>
<accession>A0A0R1S2Q3</accession>
<dbReference type="PANTHER" id="PTHR43673">
    <property type="entry name" value="NAD(P)H NITROREDUCTASE YDGI-RELATED"/>
    <property type="match status" value="1"/>
</dbReference>
<sequence>METKDAILKRHSVRYFKDQAVKLETLKNIVALAQHAPSWVDSQPWKVYLATGETLKKLKDLHAKNVANGKTANPDWKPMHRVDWDAFPQTNMANLNLERSNFLTKPEQEIEWPMLQASFYHAPAIFYLTIPKKAPRWASFDLGAFAQTLMLAAKDQGVDTMIAYEIVKYPEEAREVLQISSDEVIAIGIAAGYPADSHVNQFKSSRVVTDNMFKVFE</sequence>
<organism evidence="7 8">
    <name type="scientific">Lactobacillus psittaci DSM 15354</name>
    <dbReference type="NCBI Taxonomy" id="1122152"/>
    <lineage>
        <taxon>Bacteria</taxon>
        <taxon>Bacillati</taxon>
        <taxon>Bacillota</taxon>
        <taxon>Bacilli</taxon>
        <taxon>Lactobacillales</taxon>
        <taxon>Lactobacillaceae</taxon>
        <taxon>Lactobacillus</taxon>
    </lineage>
</organism>
<dbReference type="GO" id="GO:0016491">
    <property type="term" value="F:oxidoreductase activity"/>
    <property type="evidence" value="ECO:0007669"/>
    <property type="project" value="UniProtKB-KW"/>
</dbReference>
<gene>
    <name evidence="7" type="ORF">FC23_GL000753</name>
</gene>
<dbReference type="Proteomes" id="UP000051931">
    <property type="component" value="Unassembled WGS sequence"/>
</dbReference>
<comment type="cofactor">
    <cofactor evidence="1">
        <name>FMN</name>
        <dbReference type="ChEBI" id="CHEBI:58210"/>
    </cofactor>
</comment>
<dbReference type="PANTHER" id="PTHR43673:SF2">
    <property type="entry name" value="NITROREDUCTASE"/>
    <property type="match status" value="1"/>
</dbReference>
<evidence type="ECO:0000256" key="4">
    <source>
        <dbReference type="ARBA" id="ARBA00022643"/>
    </source>
</evidence>
<dbReference type="SUPFAM" id="SSF55469">
    <property type="entry name" value="FMN-dependent nitroreductase-like"/>
    <property type="match status" value="1"/>
</dbReference>
<proteinExistence type="inferred from homology"/>
<dbReference type="InterPro" id="IPR029479">
    <property type="entry name" value="Nitroreductase"/>
</dbReference>
<reference evidence="7 8" key="1">
    <citation type="journal article" date="2015" name="Genome Announc.">
        <title>Expanding the biotechnology potential of lactobacilli through comparative genomics of 213 strains and associated genera.</title>
        <authorList>
            <person name="Sun Z."/>
            <person name="Harris H.M."/>
            <person name="McCann A."/>
            <person name="Guo C."/>
            <person name="Argimon S."/>
            <person name="Zhang W."/>
            <person name="Yang X."/>
            <person name="Jeffery I.B."/>
            <person name="Cooney J.C."/>
            <person name="Kagawa T.F."/>
            <person name="Liu W."/>
            <person name="Song Y."/>
            <person name="Salvetti E."/>
            <person name="Wrobel A."/>
            <person name="Rasinkangas P."/>
            <person name="Parkhill J."/>
            <person name="Rea M.C."/>
            <person name="O'Sullivan O."/>
            <person name="Ritari J."/>
            <person name="Douillard F.P."/>
            <person name="Paul Ross R."/>
            <person name="Yang R."/>
            <person name="Briner A.E."/>
            <person name="Felis G.E."/>
            <person name="de Vos W.M."/>
            <person name="Barrangou R."/>
            <person name="Klaenhammer T.R."/>
            <person name="Caufield P.W."/>
            <person name="Cui Y."/>
            <person name="Zhang H."/>
            <person name="O'Toole P.W."/>
        </authorList>
    </citation>
    <scope>NUCLEOTIDE SEQUENCE [LARGE SCALE GENOMIC DNA]</scope>
    <source>
        <strain evidence="7 8">DSM 15354</strain>
    </source>
</reference>
<feature type="domain" description="Nitroreductase" evidence="6">
    <location>
        <begin position="7"/>
        <end position="193"/>
    </location>
</feature>
<name>A0A0R1S2Q3_9LACO</name>
<evidence type="ECO:0000259" key="6">
    <source>
        <dbReference type="Pfam" id="PF00881"/>
    </source>
</evidence>
<dbReference type="RefSeq" id="WP_027825491.1">
    <property type="nucleotide sequence ID" value="NZ_AZFB01000003.1"/>
</dbReference>
<dbReference type="eggNOG" id="COG0778">
    <property type="taxonomic scope" value="Bacteria"/>
</dbReference>
<keyword evidence="4" id="KW-0288">FMN</keyword>
<keyword evidence="8" id="KW-1185">Reference proteome</keyword>
<dbReference type="EMBL" id="AZFB01000003">
    <property type="protein sequence ID" value="KRL63510.1"/>
    <property type="molecule type" value="Genomic_DNA"/>
</dbReference>
<comment type="caution">
    <text evidence="7">The sequence shown here is derived from an EMBL/GenBank/DDBJ whole genome shotgun (WGS) entry which is preliminary data.</text>
</comment>
<dbReference type="CDD" id="cd02136">
    <property type="entry name" value="PnbA_NfnB-like"/>
    <property type="match status" value="1"/>
</dbReference>
<dbReference type="OrthoDB" id="9812105at2"/>
<dbReference type="InterPro" id="IPR000415">
    <property type="entry name" value="Nitroreductase-like"/>
</dbReference>